<evidence type="ECO:0000313" key="2">
    <source>
        <dbReference type="EMBL" id="MBC9930407.1"/>
    </source>
</evidence>
<keyword evidence="3" id="KW-1185">Reference proteome</keyword>
<feature type="signal peptide" evidence="1">
    <location>
        <begin position="1"/>
        <end position="23"/>
    </location>
</feature>
<organism evidence="2 3">
    <name type="scientific">Chitinophaga qingshengii</name>
    <dbReference type="NCBI Taxonomy" id="1569794"/>
    <lineage>
        <taxon>Bacteria</taxon>
        <taxon>Pseudomonadati</taxon>
        <taxon>Bacteroidota</taxon>
        <taxon>Chitinophagia</taxon>
        <taxon>Chitinophagales</taxon>
        <taxon>Chitinophagaceae</taxon>
        <taxon>Chitinophaga</taxon>
    </lineage>
</organism>
<evidence type="ECO:0000313" key="3">
    <source>
        <dbReference type="Proteomes" id="UP000659124"/>
    </source>
</evidence>
<name>A0ABR7TIS6_9BACT</name>
<sequence>MKCLFRRCLLVLLSLYVGMPVKAQVNETQVNSYAVPPPPNAAALARYGEIPVSQYTGIPSIEIPLFTAGSGQLKIPLSLSYHAGGIRVDEMASRTGLGWTLNAGGCVTRTVRGIPDEDGLGYNNIQKVGKPLTNYGATDFGDSYLRRITGGLEDGEADLYYFNFNGRSGRYAHFANGYQTIPYAKLLITDLPGFSKKIVDENGYSYEFRAEEVVGTSYSNSETEKSCPQAWYITSMVSPDG</sequence>
<gene>
    <name evidence="2" type="ORF">ICL07_08460</name>
</gene>
<evidence type="ECO:0000256" key="1">
    <source>
        <dbReference type="SAM" id="SignalP"/>
    </source>
</evidence>
<keyword evidence="1" id="KW-0732">Signal</keyword>
<dbReference type="Proteomes" id="UP000659124">
    <property type="component" value="Unassembled WGS sequence"/>
</dbReference>
<accession>A0ABR7TIS6</accession>
<dbReference type="EMBL" id="JACVFC010000001">
    <property type="protein sequence ID" value="MBC9930407.1"/>
    <property type="molecule type" value="Genomic_DNA"/>
</dbReference>
<protein>
    <submittedName>
        <fullName evidence="2">Uncharacterized protein</fullName>
    </submittedName>
</protein>
<dbReference type="RefSeq" id="WP_188087480.1">
    <property type="nucleotide sequence ID" value="NZ_JACVFC010000001.1"/>
</dbReference>
<comment type="caution">
    <text evidence="2">The sequence shown here is derived from an EMBL/GenBank/DDBJ whole genome shotgun (WGS) entry which is preliminary data.</text>
</comment>
<feature type="chain" id="PRO_5046304432" evidence="1">
    <location>
        <begin position="24"/>
        <end position="241"/>
    </location>
</feature>
<proteinExistence type="predicted"/>
<reference evidence="2 3" key="1">
    <citation type="submission" date="2020-09" db="EMBL/GenBank/DDBJ databases">
        <title>Genome sequences of type strains of Chitinophaga qingshengii and Chitinophaga varians.</title>
        <authorList>
            <person name="Kittiwongwattana C."/>
        </authorList>
    </citation>
    <scope>NUCLEOTIDE SEQUENCE [LARGE SCALE GENOMIC DNA]</scope>
    <source>
        <strain evidence="2 3">JCM 30026</strain>
    </source>
</reference>